<dbReference type="GO" id="GO:0004777">
    <property type="term" value="F:succinate-semialdehyde dehydrogenase (NAD+) activity"/>
    <property type="evidence" value="ECO:0007669"/>
    <property type="project" value="TreeGrafter"/>
</dbReference>
<dbReference type="InterPro" id="IPR016161">
    <property type="entry name" value="Ald_DH/histidinol_DH"/>
</dbReference>
<keyword evidence="10" id="KW-0812">Transmembrane</keyword>
<feature type="compositionally biased region" description="Pro residues" evidence="9">
    <location>
        <begin position="915"/>
        <end position="931"/>
    </location>
</feature>
<dbReference type="Gene3D" id="3.40.309.10">
    <property type="entry name" value="Aldehyde Dehydrogenase, Chain A, domain 2"/>
    <property type="match status" value="1"/>
</dbReference>
<evidence type="ECO:0000256" key="8">
    <source>
        <dbReference type="RuleBase" id="RU003345"/>
    </source>
</evidence>
<dbReference type="InterPro" id="IPR015590">
    <property type="entry name" value="Aldehyde_DH_dom"/>
</dbReference>
<feature type="region of interest" description="Disordered" evidence="9">
    <location>
        <begin position="1106"/>
        <end position="1143"/>
    </location>
</feature>
<dbReference type="Pfam" id="PF00171">
    <property type="entry name" value="Aldedh"/>
    <property type="match status" value="1"/>
</dbReference>
<evidence type="ECO:0000313" key="12">
    <source>
        <dbReference type="EMBL" id="EGU88999.1"/>
    </source>
</evidence>
<proteinExistence type="inferred from homology"/>
<comment type="catalytic activity">
    <reaction evidence="5">
        <text>succinate semialdehyde + NAD(+) + H2O = succinate + NADH + 2 H(+)</text>
        <dbReference type="Rhea" id="RHEA:13217"/>
        <dbReference type="ChEBI" id="CHEBI:15377"/>
        <dbReference type="ChEBI" id="CHEBI:15378"/>
        <dbReference type="ChEBI" id="CHEBI:30031"/>
        <dbReference type="ChEBI" id="CHEBI:57540"/>
        <dbReference type="ChEBI" id="CHEBI:57706"/>
        <dbReference type="ChEBI" id="CHEBI:57945"/>
        <dbReference type="EC" id="1.2.1.16"/>
    </reaction>
</comment>
<feature type="region of interest" description="Disordered" evidence="9">
    <location>
        <begin position="1039"/>
        <end position="1090"/>
    </location>
</feature>
<dbReference type="GO" id="GO:0005737">
    <property type="term" value="C:cytoplasm"/>
    <property type="evidence" value="ECO:0007669"/>
    <property type="project" value="TreeGrafter"/>
</dbReference>
<dbReference type="InterPro" id="IPR016163">
    <property type="entry name" value="Ald_DH_C"/>
</dbReference>
<sequence>MTSLTSTLEDPSLLVESRPFINGEWPLFTSSQTFPVCNPATNTIIGSAPECTVDDVNSAISAASKAFPLWRAQSGRQRAKIIRKIAELLAEHKTDIAKIITAENGKAKADAEGEVMFSAGFFEWFAEEAPRLYGDVVPHSQPNSRIQVIKQPVGVCGLITPWNFPLAMAARKVAAALAAGCTIVLKTDGVTPFSGNVLGVLAERAGLPKGVLNIVTALDNTPKLGLALCESDVVKKISFTGSTRVGKILMKQSADTLKKLSLELGGNAPFIVFDEADVETAVSSAIIAKFKVTGQTCVCANRIYVQEGIYDQFSKRLVEEVGKFKVGNGADPSVTHGPMTTSVDKVEEHVQDALKNKATLLFGGQRLPDLGKNFFQPTVLGDVDDTMAVTYEETFGPLAALTKFKTEDEVIARANKSDVGLASYIMTNNLARSHRVQERLEFGMVAINTGVISDWAAPFGGVKHSGMGREGSRTDNISTHISTESHHLLSQASFSQPSYLHKRNTSITSTSAMATDKTMSSLPKPSAPIAIPTGRIRARTVDHLPRHHPPSHSSILPRSPGPQSHADAFPPDPRKTTNPKDPLRYVDSLKLQVIRNKRSETLGLKVVDVNSVKPERANVCAHHPIGKENAGLVFDVESAEAMKELYSKASLTMASDRIMGILFAPPRHDAGGIARDADWSFLDDDVGGGDAKDENEDRDRDQSGADIQTSLCVGAEITNIDCFARHDHHLVGVILVASSSSSPFRHMIVVCLVWYSLLLPPSSRSSPSSYRSSFMSASSYSTSSIGDIPRTLPSHDPAVVLPGRPVNFTSLMSSNGQALYSPEMALSHYSYKGTLPVIWSLTLSRSFHSTSPYLPHHLLSATQSMNSATLFFVIILFIISIFFINCTITIIIRTRSRHTKSKPSSPPIMSQPIKPDTPSPNVPPPPPPNPDTPTSSTFTGATFGIRPDHVAWKCHRGFFCNIINPLTDARCATCKQERAFPADALNASHKQIGWLQSVDLHGNEKWVYFDRETLDQLRQGTLPKNFLNSSPPVSWKSGGIDGINPENSRPVSEGSGDVVGIHHGNSPPVSSGTGDVGGISREGKRMSTGVGLEVSRMERWVANVVKKQVDDEDLEEPDKQPEDEGDAKGSAAGDGSGSKRKSQ</sequence>
<dbReference type="Gene3D" id="3.40.605.10">
    <property type="entry name" value="Aldehyde Dehydrogenase, Chain A, domain 1"/>
    <property type="match status" value="1"/>
</dbReference>
<keyword evidence="10" id="KW-0472">Membrane</keyword>
<evidence type="ECO:0000256" key="4">
    <source>
        <dbReference type="ARBA" id="ARBA00050387"/>
    </source>
</evidence>
<keyword evidence="3 8" id="KW-0560">Oxidoreductase</keyword>
<dbReference type="FunFam" id="3.40.605.10:FF:000005">
    <property type="entry name" value="Succinate-semialdehyde dehydrogenase I"/>
    <property type="match status" value="1"/>
</dbReference>
<dbReference type="GO" id="GO:0009450">
    <property type="term" value="P:gamma-aminobutyric acid catabolic process"/>
    <property type="evidence" value="ECO:0007669"/>
    <property type="project" value="TreeGrafter"/>
</dbReference>
<evidence type="ECO:0000256" key="7">
    <source>
        <dbReference type="PROSITE-ProRule" id="PRU10007"/>
    </source>
</evidence>
<dbReference type="STRING" id="660025.F9F287"/>
<accession>F9F287</accession>
<dbReference type="EC" id="1.2.1.16" evidence="6"/>
<comment type="similarity">
    <text evidence="2 8">Belongs to the aldehyde dehydrogenase family.</text>
</comment>
<dbReference type="OrthoDB" id="310895at2759"/>
<dbReference type="PaxDb" id="5507-FOXG_01322P0"/>
<feature type="transmembrane region" description="Helical" evidence="10">
    <location>
        <begin position="870"/>
        <end position="892"/>
    </location>
</feature>
<dbReference type="CDD" id="cd07103">
    <property type="entry name" value="ALDH_F5_SSADH_GabD"/>
    <property type="match status" value="1"/>
</dbReference>
<evidence type="ECO:0000259" key="11">
    <source>
        <dbReference type="Pfam" id="PF00171"/>
    </source>
</evidence>
<evidence type="ECO:0000256" key="2">
    <source>
        <dbReference type="ARBA" id="ARBA00009986"/>
    </source>
</evidence>
<dbReference type="PANTHER" id="PTHR43353:SF11">
    <property type="entry name" value="SUCCINATE SEMIALDEHYDE DEHYDROGENASE (EUROFUNG)"/>
    <property type="match status" value="1"/>
</dbReference>
<dbReference type="InterPro" id="IPR029510">
    <property type="entry name" value="Ald_DH_CS_GLU"/>
</dbReference>
<evidence type="ECO:0000256" key="1">
    <source>
        <dbReference type="ARBA" id="ARBA00005176"/>
    </source>
</evidence>
<organism evidence="12">
    <name type="scientific">Fusarium oxysporum (strain Fo5176)</name>
    <name type="common">Fusarium vascular wilt</name>
    <dbReference type="NCBI Taxonomy" id="660025"/>
    <lineage>
        <taxon>Eukaryota</taxon>
        <taxon>Fungi</taxon>
        <taxon>Dikarya</taxon>
        <taxon>Ascomycota</taxon>
        <taxon>Pezizomycotina</taxon>
        <taxon>Sordariomycetes</taxon>
        <taxon>Hypocreomycetidae</taxon>
        <taxon>Hypocreales</taxon>
        <taxon>Nectriaceae</taxon>
        <taxon>Fusarium</taxon>
        <taxon>Fusarium oxysporum species complex</taxon>
    </lineage>
</organism>
<evidence type="ECO:0000256" key="6">
    <source>
        <dbReference type="ARBA" id="ARBA00067047"/>
    </source>
</evidence>
<comment type="catalytic activity">
    <reaction evidence="4">
        <text>succinate semialdehyde + NADP(+) + H2O = succinate + NADPH + 2 H(+)</text>
        <dbReference type="Rhea" id="RHEA:13213"/>
        <dbReference type="ChEBI" id="CHEBI:15377"/>
        <dbReference type="ChEBI" id="CHEBI:15378"/>
        <dbReference type="ChEBI" id="CHEBI:30031"/>
        <dbReference type="ChEBI" id="CHEBI:57706"/>
        <dbReference type="ChEBI" id="CHEBI:57783"/>
        <dbReference type="ChEBI" id="CHEBI:58349"/>
        <dbReference type="EC" id="1.2.1.16"/>
    </reaction>
</comment>
<dbReference type="PANTHER" id="PTHR43353">
    <property type="entry name" value="SUCCINATE-SEMIALDEHYDE DEHYDROGENASE, MITOCHONDRIAL"/>
    <property type="match status" value="1"/>
</dbReference>
<feature type="region of interest" description="Disordered" evidence="9">
    <location>
        <begin position="510"/>
        <end position="530"/>
    </location>
</feature>
<gene>
    <name evidence="12" type="ORF">FOXB_00511</name>
</gene>
<feature type="active site" evidence="7">
    <location>
        <position position="263"/>
    </location>
</feature>
<name>F9F287_FUSOF</name>
<feature type="region of interest" description="Disordered" evidence="9">
    <location>
        <begin position="898"/>
        <end position="939"/>
    </location>
</feature>
<evidence type="ECO:0000256" key="10">
    <source>
        <dbReference type="SAM" id="Phobius"/>
    </source>
</evidence>
<dbReference type="EMBL" id="AFQF01000132">
    <property type="protein sequence ID" value="EGU88999.1"/>
    <property type="molecule type" value="Genomic_DNA"/>
</dbReference>
<dbReference type="PROSITE" id="PS00687">
    <property type="entry name" value="ALDEHYDE_DEHYDR_GLU"/>
    <property type="match status" value="1"/>
</dbReference>
<feature type="domain" description="Aldehyde dehydrogenase" evidence="11">
    <location>
        <begin position="30"/>
        <end position="473"/>
    </location>
</feature>
<evidence type="ECO:0000256" key="9">
    <source>
        <dbReference type="SAM" id="MobiDB-lite"/>
    </source>
</evidence>
<protein>
    <recommendedName>
        <fullName evidence="6">succinate-semialdehyde dehydrogenase [NAD(P)(+)]</fullName>
        <ecNumber evidence="6">1.2.1.16</ecNumber>
    </recommendedName>
</protein>
<dbReference type="InterPro" id="IPR050740">
    <property type="entry name" value="Aldehyde_DH_Superfamily"/>
</dbReference>
<comment type="caution">
    <text evidence="12">The sequence shown here is derived from an EMBL/GenBank/DDBJ whole genome shotgun (WGS) entry which is preliminary data.</text>
</comment>
<feature type="region of interest" description="Disordered" evidence="9">
    <location>
        <begin position="543"/>
        <end position="582"/>
    </location>
</feature>
<dbReference type="SUPFAM" id="SSF53720">
    <property type="entry name" value="ALDH-like"/>
    <property type="match status" value="1"/>
</dbReference>
<evidence type="ECO:0000256" key="3">
    <source>
        <dbReference type="ARBA" id="ARBA00023002"/>
    </source>
</evidence>
<evidence type="ECO:0000256" key="5">
    <source>
        <dbReference type="ARBA" id="ARBA00052698"/>
    </source>
</evidence>
<feature type="compositionally biased region" description="Polar residues" evidence="9">
    <location>
        <begin position="510"/>
        <end position="523"/>
    </location>
</feature>
<keyword evidence="10" id="KW-1133">Transmembrane helix</keyword>
<dbReference type="InterPro" id="IPR016162">
    <property type="entry name" value="Ald_DH_N"/>
</dbReference>
<reference evidence="12" key="1">
    <citation type="journal article" date="2012" name="Mol. Plant Microbe Interact.">
        <title>A highly conserved effector in Fusarium oxysporum is required for full virulence on Arabidopsis.</title>
        <authorList>
            <person name="Thatcher L.F."/>
            <person name="Gardiner D.M."/>
            <person name="Kazan K."/>
            <person name="Manners J."/>
        </authorList>
    </citation>
    <scope>NUCLEOTIDE SEQUENCE [LARGE SCALE GENOMIC DNA]</scope>
    <source>
        <strain evidence="12">Fo5176</strain>
    </source>
</reference>
<comment type="pathway">
    <text evidence="1">Amino-acid degradation; 4-aminobutanoate degradation.</text>
</comment>
<dbReference type="AlphaFoldDB" id="F9F287"/>
<dbReference type="FunFam" id="3.40.309.10:FF:000004">
    <property type="entry name" value="Succinate-semialdehyde dehydrogenase I"/>
    <property type="match status" value="1"/>
</dbReference>